<evidence type="ECO:0000256" key="2">
    <source>
        <dbReference type="ARBA" id="ARBA00022525"/>
    </source>
</evidence>
<keyword evidence="10 11" id="KW-0424">Laminin EGF-like domain</keyword>
<feature type="domain" description="Laminin EGF-like" evidence="13">
    <location>
        <begin position="324"/>
        <end position="370"/>
    </location>
</feature>
<evidence type="ECO:0008006" key="17">
    <source>
        <dbReference type="Google" id="ProtNLM"/>
    </source>
</evidence>
<evidence type="ECO:0000256" key="11">
    <source>
        <dbReference type="PROSITE-ProRule" id="PRU00460"/>
    </source>
</evidence>
<dbReference type="PANTHER" id="PTHR10574">
    <property type="entry name" value="NETRIN/LAMININ-RELATED"/>
    <property type="match status" value="1"/>
</dbReference>
<keyword evidence="4" id="KW-0732">Signal</keyword>
<reference evidence="15 16" key="1">
    <citation type="submission" date="2022-11" db="EMBL/GenBank/DDBJ databases">
        <title>Whole genome sequence of Eschrichtius robustus ER-17-0199.</title>
        <authorList>
            <person name="Bruniche-Olsen A."/>
            <person name="Black A.N."/>
            <person name="Fields C.J."/>
            <person name="Walden K."/>
            <person name="Dewoody J.A."/>
        </authorList>
    </citation>
    <scope>NUCLEOTIDE SEQUENCE [LARGE SCALE GENOMIC DNA]</scope>
    <source>
        <strain evidence="15">ER-17-0199</strain>
        <tissue evidence="15">Blubber</tissue>
    </source>
</reference>
<feature type="disulfide bond" evidence="11">
    <location>
        <begin position="326"/>
        <end position="343"/>
    </location>
</feature>
<keyword evidence="6" id="KW-0084">Basement membrane</keyword>
<dbReference type="PANTHER" id="PTHR10574:SF406">
    <property type="entry name" value="LAMININ SUBUNIT ALPHA 5"/>
    <property type="match status" value="1"/>
</dbReference>
<evidence type="ECO:0000256" key="4">
    <source>
        <dbReference type="ARBA" id="ARBA00022729"/>
    </source>
</evidence>
<dbReference type="GO" id="GO:0009887">
    <property type="term" value="P:animal organ morphogenesis"/>
    <property type="evidence" value="ECO:0007669"/>
    <property type="project" value="TreeGrafter"/>
</dbReference>
<evidence type="ECO:0000256" key="8">
    <source>
        <dbReference type="ARBA" id="ARBA00023157"/>
    </source>
</evidence>
<keyword evidence="7 12" id="KW-0175">Coiled coil</keyword>
<evidence type="ECO:0000313" key="15">
    <source>
        <dbReference type="EMBL" id="KAJ8778657.1"/>
    </source>
</evidence>
<dbReference type="InterPro" id="IPR013015">
    <property type="entry name" value="Laminin_IV_B"/>
</dbReference>
<feature type="disulfide bond" evidence="11">
    <location>
        <begin position="324"/>
        <end position="336"/>
    </location>
</feature>
<feature type="disulfide bond" evidence="11">
    <location>
        <begin position="345"/>
        <end position="354"/>
    </location>
</feature>
<keyword evidence="16" id="KW-1185">Reference proteome</keyword>
<dbReference type="Pfam" id="PF23219">
    <property type="entry name" value="LAMB1"/>
    <property type="match status" value="1"/>
</dbReference>
<accession>A0AB34GHY1</accession>
<organism evidence="15 16">
    <name type="scientific">Eschrichtius robustus</name>
    <name type="common">California gray whale</name>
    <name type="synonym">Eschrichtius gibbosus</name>
    <dbReference type="NCBI Taxonomy" id="9764"/>
    <lineage>
        <taxon>Eukaryota</taxon>
        <taxon>Metazoa</taxon>
        <taxon>Chordata</taxon>
        <taxon>Craniata</taxon>
        <taxon>Vertebrata</taxon>
        <taxon>Euteleostomi</taxon>
        <taxon>Mammalia</taxon>
        <taxon>Eutheria</taxon>
        <taxon>Laurasiatheria</taxon>
        <taxon>Artiodactyla</taxon>
        <taxon>Whippomorpha</taxon>
        <taxon>Cetacea</taxon>
        <taxon>Mysticeti</taxon>
        <taxon>Eschrichtiidae</taxon>
        <taxon>Eschrichtius</taxon>
    </lineage>
</organism>
<evidence type="ECO:0000256" key="1">
    <source>
        <dbReference type="ARBA" id="ARBA00004302"/>
    </source>
</evidence>
<dbReference type="InterPro" id="IPR050440">
    <property type="entry name" value="Laminin/Netrin_ECM"/>
</dbReference>
<keyword evidence="2" id="KW-0964">Secreted</keyword>
<dbReference type="Pfam" id="PF00053">
    <property type="entry name" value="EGF_laminin"/>
    <property type="match status" value="2"/>
</dbReference>
<evidence type="ECO:0000256" key="6">
    <source>
        <dbReference type="ARBA" id="ARBA00022869"/>
    </source>
</evidence>
<comment type="caution">
    <text evidence="11">Lacks conserved residue(s) required for the propagation of feature annotation.</text>
</comment>
<feature type="coiled-coil region" evidence="12">
    <location>
        <begin position="540"/>
        <end position="602"/>
    </location>
</feature>
<keyword evidence="8 11" id="KW-1015">Disulfide bond</keyword>
<dbReference type="EMBL" id="JAIQCJ010002240">
    <property type="protein sequence ID" value="KAJ8778657.1"/>
    <property type="molecule type" value="Genomic_DNA"/>
</dbReference>
<keyword evidence="9" id="KW-0325">Glycoprotein</keyword>
<proteinExistence type="predicted"/>
<feature type="coiled-coil region" evidence="12">
    <location>
        <begin position="708"/>
        <end position="742"/>
    </location>
</feature>
<dbReference type="CDD" id="cd00055">
    <property type="entry name" value="EGF_Lam"/>
    <property type="match status" value="2"/>
</dbReference>
<dbReference type="AlphaFoldDB" id="A0AB34GHY1"/>
<comment type="subcellular location">
    <subcellularLocation>
        <location evidence="1">Secreted</location>
        <location evidence="1">Extracellular space</location>
        <location evidence="1">Extracellular matrix</location>
        <location evidence="1">Basement membrane</location>
    </subcellularLocation>
</comment>
<dbReference type="GO" id="GO:0005604">
    <property type="term" value="C:basement membrane"/>
    <property type="evidence" value="ECO:0007669"/>
    <property type="project" value="UniProtKB-SubCell"/>
</dbReference>
<keyword evidence="5" id="KW-0677">Repeat</keyword>
<comment type="caution">
    <text evidence="15">The sequence shown here is derived from an EMBL/GenBank/DDBJ whole genome shotgun (WGS) entry which is preliminary data.</text>
</comment>
<name>A0AB34GHY1_ESCRO</name>
<evidence type="ECO:0000313" key="16">
    <source>
        <dbReference type="Proteomes" id="UP001159641"/>
    </source>
</evidence>
<dbReference type="GO" id="GO:0009888">
    <property type="term" value="P:tissue development"/>
    <property type="evidence" value="ECO:0007669"/>
    <property type="project" value="TreeGrafter"/>
</dbReference>
<dbReference type="SMART" id="SM00180">
    <property type="entry name" value="EGF_Lam"/>
    <property type="match status" value="2"/>
</dbReference>
<dbReference type="PROSITE" id="PS50027">
    <property type="entry name" value="EGF_LAM_2"/>
    <property type="match status" value="1"/>
</dbReference>
<evidence type="ECO:0000259" key="14">
    <source>
        <dbReference type="PROSITE" id="PS51116"/>
    </source>
</evidence>
<keyword evidence="3" id="KW-0272">Extracellular matrix</keyword>
<evidence type="ECO:0000256" key="12">
    <source>
        <dbReference type="SAM" id="Coils"/>
    </source>
</evidence>
<dbReference type="PROSITE" id="PS51116">
    <property type="entry name" value="LAMININ_IVB"/>
    <property type="match status" value="1"/>
</dbReference>
<evidence type="ECO:0000256" key="7">
    <source>
        <dbReference type="ARBA" id="ARBA00023054"/>
    </source>
</evidence>
<evidence type="ECO:0000256" key="10">
    <source>
        <dbReference type="ARBA" id="ARBA00023292"/>
    </source>
</evidence>
<evidence type="ECO:0000256" key="9">
    <source>
        <dbReference type="ARBA" id="ARBA00023180"/>
    </source>
</evidence>
<dbReference type="Proteomes" id="UP001159641">
    <property type="component" value="Unassembled WGS sequence"/>
</dbReference>
<dbReference type="InterPro" id="IPR056558">
    <property type="entry name" value="LAMB1-4_helical"/>
</dbReference>
<dbReference type="Gene3D" id="2.170.300.10">
    <property type="entry name" value="Tie2 ligand-binding domain superfamily"/>
    <property type="match status" value="1"/>
</dbReference>
<evidence type="ECO:0000256" key="5">
    <source>
        <dbReference type="ARBA" id="ARBA00022737"/>
    </source>
</evidence>
<dbReference type="InterPro" id="IPR002049">
    <property type="entry name" value="LE_dom"/>
</dbReference>
<dbReference type="SUPFAM" id="SSF57196">
    <property type="entry name" value="EGF/Laminin"/>
    <property type="match status" value="1"/>
</dbReference>
<feature type="domain" description="Laminin IV type B" evidence="14">
    <location>
        <begin position="1"/>
        <end position="204"/>
    </location>
</feature>
<evidence type="ECO:0000256" key="3">
    <source>
        <dbReference type="ARBA" id="ARBA00022530"/>
    </source>
</evidence>
<dbReference type="FunFam" id="2.10.25.10:FF:000135">
    <property type="entry name" value="Laminin subunit beta 4"/>
    <property type="match status" value="1"/>
</dbReference>
<gene>
    <name evidence="15" type="ORF">J1605_013334</name>
</gene>
<dbReference type="Gene3D" id="2.10.25.10">
    <property type="entry name" value="Laminin"/>
    <property type="match status" value="1"/>
</dbReference>
<dbReference type="FunFam" id="2.10.25.10:FF:000130">
    <property type="entry name" value="Laminin subunit beta 1"/>
    <property type="match status" value="1"/>
</dbReference>
<sequence length="800" mass="89915">MHTFSFKVPASFEISASSSNVAGMEVGEDGGGGLYFRISLSGLLLQYKSGQENLKVHDSQSADDWTVQMVVNLAGGSKHCACETPQPKPQPLPAASRYTGGPVLKQPDVQYSIDVYFSQPLEGGFQAHSHIELILTVLNISLLFSLFQKVVLIPQINSLENFCSKQDLDEYQLHNCDEIASAVGPEVLPGACERLIASLSARLHNGAVGECAVWRMLCWFLWKRKNFGSTLPILCLQQHIDVTDPESCSPVTGEGLKRLYNTQGPSCQLCRPVSLVFRKADQESSWGNSLFTGQCPCRLGYDGKRYSECEENYYGDPLGRCIPCDCNRKDSQKHICDQDTGMCHCREGVSGPQCDRCAQGHGQEFPACLRCHLCFDQWDHTISSLSKAVRGLIRLAGNMEDKRETLPVCEADFKGLRENMSEIERIWRHPVFSSGEFLKVKDYHDSVRQDNSEKNRNDLLTILDTLTSKENLSLEKLKQIKIPDIQIWHEKESPNKLLFNIDTFSCQVCGGGTYALCAIVLWWPELSRLLTLSRNTLQKAQEAEFVIRNLNNQVQGLKNQIKNISKLAEVSKNNALQLSEKLRNMKNQSESEEEKMNLLIKKLKMFLLEDNVPPEDIERVANRVLDIHLPVTSQNLTHEFDKIRKLMQLCEDYRTEENRLNKAADGARKVLVKAKAAEKAANVLLNLDKMLNKLQQVHITQVRANSTITQVTAQITKIKKNALQAKNQAWETENELDFTKQQSAQEGGLARLQTKLQRNRDEAIRVGAQAESARRQAGGLEEVIGPTPATKTRQQCFFEG</sequence>
<dbReference type="PRINTS" id="PR00011">
    <property type="entry name" value="EGFLAMININ"/>
</dbReference>
<evidence type="ECO:0000259" key="13">
    <source>
        <dbReference type="PROSITE" id="PS50027"/>
    </source>
</evidence>
<protein>
    <recommendedName>
        <fullName evidence="17">Laminin subunit beta-4</fullName>
    </recommendedName>
</protein>